<dbReference type="EMBL" id="KI669074">
    <property type="protein sequence ID" value="ETN69615.1"/>
    <property type="molecule type" value="Genomic_DNA"/>
</dbReference>
<evidence type="ECO:0000313" key="2">
    <source>
        <dbReference type="Proteomes" id="UP000053676"/>
    </source>
</evidence>
<proteinExistence type="predicted"/>
<sequence>MCRIRLYLRLTAVALSGADDVIVLEERDLTTDVGEETGKHAMTTERFSGKR</sequence>
<keyword evidence="2" id="KW-1185">Reference proteome</keyword>
<name>W2SJ42_NECAM</name>
<protein>
    <submittedName>
        <fullName evidence="1">Uncharacterized protein</fullName>
    </submittedName>
</protein>
<accession>W2SJ42</accession>
<evidence type="ECO:0000313" key="1">
    <source>
        <dbReference type="EMBL" id="ETN69615.1"/>
    </source>
</evidence>
<organism evidence="1 2">
    <name type="scientific">Necator americanus</name>
    <name type="common">Human hookworm</name>
    <dbReference type="NCBI Taxonomy" id="51031"/>
    <lineage>
        <taxon>Eukaryota</taxon>
        <taxon>Metazoa</taxon>
        <taxon>Ecdysozoa</taxon>
        <taxon>Nematoda</taxon>
        <taxon>Chromadorea</taxon>
        <taxon>Rhabditida</taxon>
        <taxon>Rhabditina</taxon>
        <taxon>Rhabditomorpha</taxon>
        <taxon>Strongyloidea</taxon>
        <taxon>Ancylostomatidae</taxon>
        <taxon>Bunostominae</taxon>
        <taxon>Necator</taxon>
    </lineage>
</organism>
<dbReference type="Proteomes" id="UP000053676">
    <property type="component" value="Unassembled WGS sequence"/>
</dbReference>
<gene>
    <name evidence="1" type="ORF">NECAME_05197</name>
</gene>
<reference evidence="2" key="1">
    <citation type="journal article" date="2014" name="Nat. Genet.">
        <title>Genome of the human hookworm Necator americanus.</title>
        <authorList>
            <person name="Tang Y.T."/>
            <person name="Gao X."/>
            <person name="Rosa B.A."/>
            <person name="Abubucker S."/>
            <person name="Hallsworth-Pepin K."/>
            <person name="Martin J."/>
            <person name="Tyagi R."/>
            <person name="Heizer E."/>
            <person name="Zhang X."/>
            <person name="Bhonagiri-Palsikar V."/>
            <person name="Minx P."/>
            <person name="Warren W.C."/>
            <person name="Wang Q."/>
            <person name="Zhan B."/>
            <person name="Hotez P.J."/>
            <person name="Sternberg P.W."/>
            <person name="Dougall A."/>
            <person name="Gaze S.T."/>
            <person name="Mulvenna J."/>
            <person name="Sotillo J."/>
            <person name="Ranganathan S."/>
            <person name="Rabelo E.M."/>
            <person name="Wilson R.K."/>
            <person name="Felgner P.L."/>
            <person name="Bethony J."/>
            <person name="Hawdon J.M."/>
            <person name="Gasser R.B."/>
            <person name="Loukas A."/>
            <person name="Mitreva M."/>
        </authorList>
    </citation>
    <scope>NUCLEOTIDE SEQUENCE [LARGE SCALE GENOMIC DNA]</scope>
</reference>
<dbReference type="KEGG" id="nai:NECAME_05197"/>
<dbReference type="AlphaFoldDB" id="W2SJ42"/>